<accession>A0ACC2PF86</accession>
<gene>
    <name evidence="1" type="ORF">QAD02_017031</name>
</gene>
<reference evidence="1" key="1">
    <citation type="submission" date="2023-04" db="EMBL/GenBank/DDBJ databases">
        <title>A chromosome-level genome assembly of the parasitoid wasp Eretmocerus hayati.</title>
        <authorList>
            <person name="Zhong Y."/>
            <person name="Liu S."/>
            <person name="Liu Y."/>
        </authorList>
    </citation>
    <scope>NUCLEOTIDE SEQUENCE</scope>
    <source>
        <strain evidence="1">ZJU_SS_LIU_2023</strain>
    </source>
</reference>
<evidence type="ECO:0000313" key="2">
    <source>
        <dbReference type="Proteomes" id="UP001239111"/>
    </source>
</evidence>
<sequence length="180" mass="20790">MSQLFGTIQKIEDQVHEEFQRFRNDATFIHNESRVTEFQKNVAKLCQILKEALSARDFHGWSTGNIASLEAKLHSATRIGSIIRREQAEDRRARIIFFEAESAFKRSYRSAVVGNINHLEPASFFSDAKPPLVDHLSNLIREFRSLKADSTFHAYFTVLASLEYWQKEYEALQSTISSFL</sequence>
<proteinExistence type="predicted"/>
<protein>
    <submittedName>
        <fullName evidence="1">Uncharacterized protein</fullName>
    </submittedName>
</protein>
<organism evidence="1 2">
    <name type="scientific">Eretmocerus hayati</name>
    <dbReference type="NCBI Taxonomy" id="131215"/>
    <lineage>
        <taxon>Eukaryota</taxon>
        <taxon>Metazoa</taxon>
        <taxon>Ecdysozoa</taxon>
        <taxon>Arthropoda</taxon>
        <taxon>Hexapoda</taxon>
        <taxon>Insecta</taxon>
        <taxon>Pterygota</taxon>
        <taxon>Neoptera</taxon>
        <taxon>Endopterygota</taxon>
        <taxon>Hymenoptera</taxon>
        <taxon>Apocrita</taxon>
        <taxon>Proctotrupomorpha</taxon>
        <taxon>Chalcidoidea</taxon>
        <taxon>Aphelinidae</taxon>
        <taxon>Aphelininae</taxon>
        <taxon>Eretmocerus</taxon>
    </lineage>
</organism>
<name>A0ACC2PF86_9HYME</name>
<dbReference type="EMBL" id="CM056742">
    <property type="protein sequence ID" value="KAJ8681244.1"/>
    <property type="molecule type" value="Genomic_DNA"/>
</dbReference>
<comment type="caution">
    <text evidence="1">The sequence shown here is derived from an EMBL/GenBank/DDBJ whole genome shotgun (WGS) entry which is preliminary data.</text>
</comment>
<keyword evidence="2" id="KW-1185">Reference proteome</keyword>
<dbReference type="Proteomes" id="UP001239111">
    <property type="component" value="Chromosome 2"/>
</dbReference>
<evidence type="ECO:0000313" key="1">
    <source>
        <dbReference type="EMBL" id="KAJ8681244.1"/>
    </source>
</evidence>